<organism evidence="2 3">
    <name type="scientific">Xanthomarina spongicola</name>
    <dbReference type="NCBI Taxonomy" id="570520"/>
    <lineage>
        <taxon>Bacteria</taxon>
        <taxon>Pseudomonadati</taxon>
        <taxon>Bacteroidota</taxon>
        <taxon>Flavobacteriia</taxon>
        <taxon>Flavobacteriales</taxon>
        <taxon>Flavobacteriaceae</taxon>
        <taxon>Xanthomarina</taxon>
    </lineage>
</organism>
<keyword evidence="1" id="KW-1133">Transmembrane helix</keyword>
<proteinExistence type="predicted"/>
<name>A0A316DU50_9FLAO</name>
<sequence length="246" mass="27749">MAPIKFEENIKEKLEKRTLQPSGQAWNSLSDRLDVDAKNTPNKTIWFLGIAASLVGILFMVNMFFNTSETNNQTPVLVETEAKEIETIQNNIVIESEETLVSIEEKKVEVDNISDGKIESHKTKKESVVSKNSQAKNSSIALEKNIQEPEEIISNSLLETPSVETELAQLKTQINKNQTETDIDALLKKAQQNIAEKSQTKTYSIDANKLLQDVEEDMDESFRAKVFETVKTNYIKVKTAVAQRND</sequence>
<dbReference type="EMBL" id="QGGP01000001">
    <property type="protein sequence ID" value="PWK21038.1"/>
    <property type="molecule type" value="Genomic_DNA"/>
</dbReference>
<dbReference type="Proteomes" id="UP000245430">
    <property type="component" value="Unassembled WGS sequence"/>
</dbReference>
<feature type="transmembrane region" description="Helical" evidence="1">
    <location>
        <begin position="45"/>
        <end position="65"/>
    </location>
</feature>
<keyword evidence="1" id="KW-0812">Transmembrane</keyword>
<protein>
    <submittedName>
        <fullName evidence="2">Uncharacterized protein</fullName>
    </submittedName>
</protein>
<evidence type="ECO:0000256" key="1">
    <source>
        <dbReference type="SAM" id="Phobius"/>
    </source>
</evidence>
<evidence type="ECO:0000313" key="2">
    <source>
        <dbReference type="EMBL" id="PWK21038.1"/>
    </source>
</evidence>
<accession>A0A316DU50</accession>
<dbReference type="OrthoDB" id="1247025at2"/>
<gene>
    <name evidence="2" type="ORF">LX78_00751</name>
</gene>
<dbReference type="AlphaFoldDB" id="A0A316DU50"/>
<keyword evidence="3" id="KW-1185">Reference proteome</keyword>
<comment type="caution">
    <text evidence="2">The sequence shown here is derived from an EMBL/GenBank/DDBJ whole genome shotgun (WGS) entry which is preliminary data.</text>
</comment>
<dbReference type="RefSeq" id="WP_109681276.1">
    <property type="nucleotide sequence ID" value="NZ_QGGP01000001.1"/>
</dbReference>
<reference evidence="2 3" key="1">
    <citation type="submission" date="2018-05" db="EMBL/GenBank/DDBJ databases">
        <title>Genomic Encyclopedia of Archaeal and Bacterial Type Strains, Phase II (KMG-II): from individual species to whole genera.</title>
        <authorList>
            <person name="Goeker M."/>
        </authorList>
    </citation>
    <scope>NUCLEOTIDE SEQUENCE [LARGE SCALE GENOMIC DNA]</scope>
    <source>
        <strain evidence="2 3">DSM 22637</strain>
    </source>
</reference>
<evidence type="ECO:0000313" key="3">
    <source>
        <dbReference type="Proteomes" id="UP000245430"/>
    </source>
</evidence>
<keyword evidence="1" id="KW-0472">Membrane</keyword>